<dbReference type="EMBL" id="DUZY01000005">
    <property type="protein sequence ID" value="DAD38630.1"/>
    <property type="molecule type" value="Genomic_DNA"/>
</dbReference>
<feature type="domain" description="Bifunctional inhibitor/plant lipid transfer protein/seed storage helical" evidence="3">
    <location>
        <begin position="35"/>
        <end position="125"/>
    </location>
</feature>
<evidence type="ECO:0000259" key="3">
    <source>
        <dbReference type="SMART" id="SM00499"/>
    </source>
</evidence>
<gene>
    <name evidence="4" type="ORF">HUJ06_012952</name>
</gene>
<dbReference type="AlphaFoldDB" id="A0A822Z1S1"/>
<dbReference type="SUPFAM" id="SSF47699">
    <property type="entry name" value="Bifunctional inhibitor/lipid-transfer protein/seed storage 2S albumin"/>
    <property type="match status" value="1"/>
</dbReference>
<dbReference type="PRINTS" id="PR00382">
    <property type="entry name" value="LIPIDTRNSFER"/>
</dbReference>
<sequence length="130" mass="14047">MSGRAVVVKLFCAVVMGGILILVVDIPSAEAALQCKEVETQLRSCLPYLTQNGRLTGDCCKAVKLISVSVKTVQDRRATCKCILDAYKESITRHGFSYNLNRAAQLPTSCGVTIPNISIKPSIVCSTLRN</sequence>
<keyword evidence="5" id="KW-1185">Reference proteome</keyword>
<dbReference type="GO" id="GO:0008289">
    <property type="term" value="F:lipid binding"/>
    <property type="evidence" value="ECO:0007669"/>
    <property type="project" value="UniProtKB-KW"/>
</dbReference>
<accession>A0A822Z1S1</accession>
<dbReference type="GO" id="GO:0006869">
    <property type="term" value="P:lipid transport"/>
    <property type="evidence" value="ECO:0007669"/>
    <property type="project" value="InterPro"/>
</dbReference>
<proteinExistence type="inferred from homology"/>
<dbReference type="CDD" id="cd01960">
    <property type="entry name" value="nsLTP1"/>
    <property type="match status" value="1"/>
</dbReference>
<keyword evidence="2" id="KW-0732">Signal</keyword>
<organism evidence="4 5">
    <name type="scientific">Nelumbo nucifera</name>
    <name type="common">Sacred lotus</name>
    <dbReference type="NCBI Taxonomy" id="4432"/>
    <lineage>
        <taxon>Eukaryota</taxon>
        <taxon>Viridiplantae</taxon>
        <taxon>Streptophyta</taxon>
        <taxon>Embryophyta</taxon>
        <taxon>Tracheophyta</taxon>
        <taxon>Spermatophyta</taxon>
        <taxon>Magnoliopsida</taxon>
        <taxon>Proteales</taxon>
        <taxon>Nelumbonaceae</taxon>
        <taxon>Nelumbo</taxon>
    </lineage>
</organism>
<name>A0A822Z1S1_NELNU</name>
<evidence type="ECO:0000313" key="4">
    <source>
        <dbReference type="EMBL" id="DAD38630.1"/>
    </source>
</evidence>
<comment type="caution">
    <text evidence="4">The sequence shown here is derived from an EMBL/GenBank/DDBJ whole genome shotgun (WGS) entry which is preliminary data.</text>
</comment>
<protein>
    <recommendedName>
        <fullName evidence="1">Non-specific lipid-transfer protein</fullName>
    </recommendedName>
</protein>
<dbReference type="InterPro" id="IPR000528">
    <property type="entry name" value="Plant_nsLTP"/>
</dbReference>
<keyword evidence="1" id="KW-0813">Transport</keyword>
<reference evidence="4 5" key="1">
    <citation type="journal article" date="2020" name="Mol. Biol. Evol.">
        <title>Distinct Expression and Methylation Patterns for Genes with Different Fates following a Single Whole-Genome Duplication in Flowering Plants.</title>
        <authorList>
            <person name="Shi T."/>
            <person name="Rahmani R.S."/>
            <person name="Gugger P.F."/>
            <person name="Wang M."/>
            <person name="Li H."/>
            <person name="Zhang Y."/>
            <person name="Li Z."/>
            <person name="Wang Q."/>
            <person name="Van de Peer Y."/>
            <person name="Marchal K."/>
            <person name="Chen J."/>
        </authorList>
    </citation>
    <scope>NUCLEOTIDE SEQUENCE [LARGE SCALE GENOMIC DNA]</scope>
    <source>
        <tissue evidence="4">Leaf</tissue>
    </source>
</reference>
<dbReference type="InterPro" id="IPR036312">
    <property type="entry name" value="Bifun_inhib/LTP/seed_sf"/>
</dbReference>
<comment type="similarity">
    <text evidence="1">Belongs to the plant LTP family.</text>
</comment>
<evidence type="ECO:0000256" key="2">
    <source>
        <dbReference type="SAM" id="SignalP"/>
    </source>
</evidence>
<dbReference type="Gene3D" id="1.10.110.10">
    <property type="entry name" value="Plant lipid-transfer and hydrophobic proteins"/>
    <property type="match status" value="1"/>
</dbReference>
<evidence type="ECO:0000313" key="5">
    <source>
        <dbReference type="Proteomes" id="UP000607653"/>
    </source>
</evidence>
<dbReference type="Pfam" id="PF00234">
    <property type="entry name" value="Tryp_alpha_amyl"/>
    <property type="match status" value="1"/>
</dbReference>
<dbReference type="SMART" id="SM00499">
    <property type="entry name" value="AAI"/>
    <property type="match status" value="1"/>
</dbReference>
<dbReference type="Proteomes" id="UP000607653">
    <property type="component" value="Unassembled WGS sequence"/>
</dbReference>
<comment type="function">
    <text evidence="1">Plant non-specific lipid-transfer proteins transfer phospholipids as well as galactolipids across membranes. May play a role in wax or cutin deposition in the cell walls of expanding epidermal cells and certain secretory tissues.</text>
</comment>
<feature type="signal peptide" evidence="2">
    <location>
        <begin position="1"/>
        <end position="31"/>
    </location>
</feature>
<dbReference type="PANTHER" id="PTHR33076">
    <property type="entry name" value="NON-SPECIFIC LIPID-TRANSFER PROTEIN 2-RELATED"/>
    <property type="match status" value="1"/>
</dbReference>
<feature type="chain" id="PRO_5032573109" description="Non-specific lipid-transfer protein" evidence="2">
    <location>
        <begin position="32"/>
        <end position="130"/>
    </location>
</feature>
<dbReference type="InterPro" id="IPR016140">
    <property type="entry name" value="Bifunc_inhib/LTP/seed_store"/>
</dbReference>
<evidence type="ECO:0000256" key="1">
    <source>
        <dbReference type="RuleBase" id="RU000628"/>
    </source>
</evidence>
<keyword evidence="1" id="KW-0446">Lipid-binding</keyword>